<dbReference type="PANTHER" id="PTHR23048:SF49">
    <property type="entry name" value="FI08416P-RELATED"/>
    <property type="match status" value="1"/>
</dbReference>
<evidence type="ECO:0000313" key="5">
    <source>
        <dbReference type="Proteomes" id="UP000008909"/>
    </source>
</evidence>
<feature type="domain" description="EF-hand" evidence="3">
    <location>
        <begin position="156"/>
        <end position="191"/>
    </location>
</feature>
<gene>
    <name evidence="4" type="ORF">CLF_108911</name>
</gene>
<keyword evidence="2" id="KW-0106">Calcium</keyword>
<proteinExistence type="predicted"/>
<reference evidence="4" key="1">
    <citation type="journal article" date="2011" name="Genome Biol.">
        <title>The draft genome of the carcinogenic human liver fluke Clonorchis sinensis.</title>
        <authorList>
            <person name="Wang X."/>
            <person name="Chen W."/>
            <person name="Huang Y."/>
            <person name="Sun J."/>
            <person name="Men J."/>
            <person name="Liu H."/>
            <person name="Luo F."/>
            <person name="Guo L."/>
            <person name="Lv X."/>
            <person name="Deng C."/>
            <person name="Zhou C."/>
            <person name="Fan Y."/>
            <person name="Li X."/>
            <person name="Huang L."/>
            <person name="Hu Y."/>
            <person name="Liang C."/>
            <person name="Hu X."/>
            <person name="Xu J."/>
            <person name="Yu X."/>
        </authorList>
    </citation>
    <scope>NUCLEOTIDE SEQUENCE [LARGE SCALE GENOMIC DNA]</scope>
    <source>
        <strain evidence="4">Henan</strain>
    </source>
</reference>
<protein>
    <submittedName>
        <fullName evidence="4">Myosin-2 essential light chain</fullName>
    </submittedName>
</protein>
<dbReference type="SMART" id="SM00054">
    <property type="entry name" value="EFh"/>
    <property type="match status" value="2"/>
</dbReference>
<dbReference type="InParanoid" id="H2KUF9"/>
<dbReference type="STRING" id="79923.H2KUF9"/>
<dbReference type="FunFam" id="1.10.238.10:FF:000001">
    <property type="entry name" value="Calmodulin 1"/>
    <property type="match status" value="1"/>
</dbReference>
<evidence type="ECO:0000256" key="2">
    <source>
        <dbReference type="ARBA" id="ARBA00022837"/>
    </source>
</evidence>
<feature type="domain" description="EF-hand" evidence="3">
    <location>
        <begin position="85"/>
        <end position="120"/>
    </location>
</feature>
<dbReference type="GO" id="GO:0005509">
    <property type="term" value="F:calcium ion binding"/>
    <property type="evidence" value="ECO:0007669"/>
    <property type="project" value="InterPro"/>
</dbReference>
<dbReference type="EMBL" id="DF144074">
    <property type="protein sequence ID" value="GAA33947.2"/>
    <property type="molecule type" value="Genomic_DNA"/>
</dbReference>
<dbReference type="Gene3D" id="1.10.238.10">
    <property type="entry name" value="EF-hand"/>
    <property type="match status" value="2"/>
</dbReference>
<dbReference type="InterPro" id="IPR018247">
    <property type="entry name" value="EF_Hand_1_Ca_BS"/>
</dbReference>
<accession>H2KUF9</accession>
<dbReference type="InterPro" id="IPR002048">
    <property type="entry name" value="EF_hand_dom"/>
</dbReference>
<name>H2KUF9_CLOSI</name>
<dbReference type="AlphaFoldDB" id="H2KUF9"/>
<evidence type="ECO:0000259" key="3">
    <source>
        <dbReference type="PROSITE" id="PS50222"/>
    </source>
</evidence>
<dbReference type="InterPro" id="IPR050230">
    <property type="entry name" value="CALM/Myosin/TropC-like"/>
</dbReference>
<organism evidence="4 5">
    <name type="scientific">Clonorchis sinensis</name>
    <name type="common">Chinese liver fluke</name>
    <dbReference type="NCBI Taxonomy" id="79923"/>
    <lineage>
        <taxon>Eukaryota</taxon>
        <taxon>Metazoa</taxon>
        <taxon>Spiralia</taxon>
        <taxon>Lophotrochozoa</taxon>
        <taxon>Platyhelminthes</taxon>
        <taxon>Trematoda</taxon>
        <taxon>Digenea</taxon>
        <taxon>Opisthorchiida</taxon>
        <taxon>Opisthorchiata</taxon>
        <taxon>Opisthorchiidae</taxon>
        <taxon>Clonorchis</taxon>
    </lineage>
</organism>
<dbReference type="CDD" id="cd00051">
    <property type="entry name" value="EFh"/>
    <property type="match status" value="1"/>
</dbReference>
<dbReference type="PROSITE" id="PS00018">
    <property type="entry name" value="EF_HAND_1"/>
    <property type="match status" value="1"/>
</dbReference>
<keyword evidence="1" id="KW-0677">Repeat</keyword>
<dbReference type="SUPFAM" id="SSF47473">
    <property type="entry name" value="EF-hand"/>
    <property type="match status" value="1"/>
</dbReference>
<dbReference type="Proteomes" id="UP000008909">
    <property type="component" value="Unassembled WGS sequence"/>
</dbReference>
<evidence type="ECO:0000313" key="4">
    <source>
        <dbReference type="EMBL" id="GAA33947.2"/>
    </source>
</evidence>
<dbReference type="PROSITE" id="PS50222">
    <property type="entry name" value="EF_HAND_2"/>
    <property type="match status" value="2"/>
</dbReference>
<dbReference type="PANTHER" id="PTHR23048">
    <property type="entry name" value="MYOSIN LIGHT CHAIN 1, 3"/>
    <property type="match status" value="1"/>
</dbReference>
<dbReference type="GO" id="GO:0016460">
    <property type="term" value="C:myosin II complex"/>
    <property type="evidence" value="ECO:0007669"/>
    <property type="project" value="TreeGrafter"/>
</dbReference>
<keyword evidence="5" id="KW-1185">Reference proteome</keyword>
<dbReference type="InterPro" id="IPR011992">
    <property type="entry name" value="EF-hand-dom_pair"/>
</dbReference>
<evidence type="ECO:0000256" key="1">
    <source>
        <dbReference type="ARBA" id="ARBA00022737"/>
    </source>
</evidence>
<dbReference type="Pfam" id="PF13405">
    <property type="entry name" value="EF-hand_6"/>
    <property type="match status" value="1"/>
</dbReference>
<sequence length="246" mass="28008">MRSLNSTVTVTKIGNVDDKKQDYPPQIETITEKGYFGYFGMDLSLAATTKLCQPDEPMNATMPNHLPKCQTDTLIRRLLRNLSEDFMEEAREVFSLYDLEGDGRVELKNIGKTLRALGLNPREADVKRVCTDLGDRISFEMFIPIYQTLAKEEQKTDREVFIEAFRIFDKDSNGMISAAELRHLMCGLGEALTDYECDQLVSGLEDSKGLVPYEGTTRPLKLYSMQESTWNSITHRFFHGLVVRSP</sequence>